<dbReference type="InterPro" id="IPR005094">
    <property type="entry name" value="Endonuclease_MobA/VirD2"/>
</dbReference>
<protein>
    <submittedName>
        <fullName evidence="2">Relaxase/Mobilisation nuclease domain-containing protein</fullName>
    </submittedName>
</protein>
<dbReference type="RefSeq" id="WP_093025406.1">
    <property type="nucleotide sequence ID" value="NZ_FPBK01000009.1"/>
</dbReference>
<dbReference type="Pfam" id="PF03432">
    <property type="entry name" value="Relaxase"/>
    <property type="match status" value="1"/>
</dbReference>
<dbReference type="Proteomes" id="UP000199138">
    <property type="component" value="Unassembled WGS sequence"/>
</dbReference>
<dbReference type="OrthoDB" id="3035232at2"/>
<dbReference type="STRING" id="1224947.SAMN05216480_10932"/>
<dbReference type="AlphaFoldDB" id="A0A1I7HFZ3"/>
<evidence type="ECO:0000259" key="1">
    <source>
        <dbReference type="Pfam" id="PF03432"/>
    </source>
</evidence>
<accession>A0A1I7HFZ3</accession>
<gene>
    <name evidence="2" type="ORF">SAMN05216480_10932</name>
</gene>
<feature type="domain" description="MobA/VirD2-like nuclease" evidence="1">
    <location>
        <begin position="17"/>
        <end position="146"/>
    </location>
</feature>
<sequence>MIGKGKAIAHTQASMAYGWNQEKDAEIVYRELLVGDDPREITKEFEMIQEQNVNCEKNTLSFVLSPAIEDGQKLNNKELGKITEAFIKEMKLQEHQAIAFVHKDKEHKHVHLYVNRIDFEGKAYNDQFVGKRSQQAAERVAQEMNLTTARERQEEKLLNLRITRNQIMEKHQQVMRERPRDLNTYMKGMQKQGVEVKPYINKSKELQGFRFVYKGQNLKGSEVNRAMSGSKIVKGIYQAPSRSKHINPIQAVKIASQIVQLNPAIVKTLANKVVSKVISASKDRGIEY</sequence>
<keyword evidence="3" id="KW-1185">Reference proteome</keyword>
<dbReference type="EMBL" id="FPBK01000009">
    <property type="protein sequence ID" value="SFU59647.1"/>
    <property type="molecule type" value="Genomic_DNA"/>
</dbReference>
<evidence type="ECO:0000313" key="3">
    <source>
        <dbReference type="Proteomes" id="UP000199138"/>
    </source>
</evidence>
<organism evidence="2 3">
    <name type="scientific">Pustulibacterium marinum</name>
    <dbReference type="NCBI Taxonomy" id="1224947"/>
    <lineage>
        <taxon>Bacteria</taxon>
        <taxon>Pseudomonadati</taxon>
        <taxon>Bacteroidota</taxon>
        <taxon>Flavobacteriia</taxon>
        <taxon>Flavobacteriales</taxon>
        <taxon>Flavobacteriaceae</taxon>
        <taxon>Pustulibacterium</taxon>
    </lineage>
</organism>
<reference evidence="3" key="1">
    <citation type="submission" date="2016-10" db="EMBL/GenBank/DDBJ databases">
        <authorList>
            <person name="Varghese N."/>
            <person name="Submissions S."/>
        </authorList>
    </citation>
    <scope>NUCLEOTIDE SEQUENCE [LARGE SCALE GENOMIC DNA]</scope>
    <source>
        <strain evidence="3">CGMCC 1.12333</strain>
    </source>
</reference>
<proteinExistence type="predicted"/>
<evidence type="ECO:0000313" key="2">
    <source>
        <dbReference type="EMBL" id="SFU59647.1"/>
    </source>
</evidence>
<name>A0A1I7HFZ3_9FLAO</name>